<gene>
    <name evidence="2" type="ORF">SHKM778_02950</name>
</gene>
<feature type="transmembrane region" description="Helical" evidence="1">
    <location>
        <begin position="12"/>
        <end position="32"/>
    </location>
</feature>
<accession>A0AAT9H984</accession>
<keyword evidence="1" id="KW-0812">Transmembrane</keyword>
<protein>
    <submittedName>
        <fullName evidence="2">Uncharacterized protein</fullName>
    </submittedName>
</protein>
<organism evidence="2">
    <name type="scientific">Streptomyces haneummycinicus</name>
    <dbReference type="NCBI Taxonomy" id="3074435"/>
    <lineage>
        <taxon>Bacteria</taxon>
        <taxon>Bacillati</taxon>
        <taxon>Actinomycetota</taxon>
        <taxon>Actinomycetes</taxon>
        <taxon>Kitasatosporales</taxon>
        <taxon>Streptomycetaceae</taxon>
        <taxon>Streptomyces</taxon>
    </lineage>
</organism>
<dbReference type="EMBL" id="AP035768">
    <property type="protein sequence ID" value="BFO13907.1"/>
    <property type="molecule type" value="Genomic_DNA"/>
</dbReference>
<evidence type="ECO:0000256" key="1">
    <source>
        <dbReference type="SAM" id="Phobius"/>
    </source>
</evidence>
<evidence type="ECO:0000313" key="2">
    <source>
        <dbReference type="EMBL" id="BFO13907.1"/>
    </source>
</evidence>
<keyword evidence="1" id="KW-0472">Membrane</keyword>
<proteinExistence type="predicted"/>
<name>A0AAT9H984_9ACTN</name>
<keyword evidence="1" id="KW-1133">Transmembrane helix</keyword>
<dbReference type="AlphaFoldDB" id="A0AAT9H984"/>
<reference evidence="2" key="2">
    <citation type="submission" date="2024-07" db="EMBL/GenBank/DDBJ databases">
        <title>Streptomyces haneummycinica sp. nov., a new antibiotic-producing actinobacterium isolated from marine sediment.</title>
        <authorList>
            <person name="Uemura M."/>
            <person name="Hamada M."/>
            <person name="Hirano S."/>
            <person name="Kobayashi K."/>
            <person name="Ohshiro T."/>
            <person name="Kobayashi T."/>
            <person name="Terahara T."/>
        </authorList>
    </citation>
    <scope>NUCLEOTIDE SEQUENCE</scope>
    <source>
        <strain evidence="2">KM77-8</strain>
    </source>
</reference>
<reference evidence="2" key="1">
    <citation type="submission" date="2024-06" db="EMBL/GenBank/DDBJ databases">
        <authorList>
            <consortium name="consrtm"/>
            <person name="Uemura M."/>
            <person name="Terahara T."/>
        </authorList>
    </citation>
    <scope>NUCLEOTIDE SEQUENCE</scope>
    <source>
        <strain evidence="2">KM77-8</strain>
    </source>
</reference>
<sequence length="69" mass="7342">MRRTNDPSTGQQIAVSAALLVIDLMLIGWSVYAVGMAGWADSYQSDGVAPSSVPEAMSQALWLLGAPRY</sequence>